<evidence type="ECO:0000256" key="1">
    <source>
        <dbReference type="ARBA" id="ARBA00010830"/>
    </source>
</evidence>
<dbReference type="SMART" id="SM01208">
    <property type="entry name" value="G5"/>
    <property type="match status" value="1"/>
</dbReference>
<evidence type="ECO:0000313" key="9">
    <source>
        <dbReference type="Proteomes" id="UP000221653"/>
    </source>
</evidence>
<keyword evidence="3" id="KW-0378">Hydrolase</keyword>
<protein>
    <submittedName>
        <fullName evidence="8">Uncharacterized protein YabE (DUF348 family)</fullName>
    </submittedName>
</protein>
<dbReference type="EMBL" id="PDJF01000001">
    <property type="protein sequence ID" value="PFG29103.1"/>
    <property type="molecule type" value="Genomic_DNA"/>
</dbReference>
<evidence type="ECO:0000256" key="4">
    <source>
        <dbReference type="SAM" id="MobiDB-lite"/>
    </source>
</evidence>
<dbReference type="Proteomes" id="UP000221653">
    <property type="component" value="Unassembled WGS sequence"/>
</dbReference>
<dbReference type="Gene3D" id="2.20.230.10">
    <property type="entry name" value="Resuscitation-promoting factor rpfb"/>
    <property type="match status" value="1"/>
</dbReference>
<evidence type="ECO:0000256" key="3">
    <source>
        <dbReference type="ARBA" id="ARBA00022801"/>
    </source>
</evidence>
<gene>
    <name evidence="6" type="ORF">ATK06_0006</name>
    <name evidence="7" type="ORF">ATK06_2233</name>
    <name evidence="8" type="ORF">ATK06_2237</name>
</gene>
<proteinExistence type="inferred from homology"/>
<reference evidence="8 9" key="1">
    <citation type="submission" date="2017-10" db="EMBL/GenBank/DDBJ databases">
        <title>Sequencing the genomes of 1000 actinobacteria strains.</title>
        <authorList>
            <person name="Klenk H.-P."/>
        </authorList>
    </citation>
    <scope>NUCLEOTIDE SEQUENCE [LARGE SCALE GENOMIC DNA]</scope>
    <source>
        <strain evidence="8 9">DSM 20688</strain>
    </source>
</reference>
<dbReference type="CDD" id="cd13925">
    <property type="entry name" value="RPF"/>
    <property type="match status" value="1"/>
</dbReference>
<comment type="similarity">
    <text evidence="1">Belongs to the transglycosylase family. Rpf subfamily.</text>
</comment>
<organism evidence="8 9">
    <name type="scientific">Corynebacterium renale</name>
    <dbReference type="NCBI Taxonomy" id="1724"/>
    <lineage>
        <taxon>Bacteria</taxon>
        <taxon>Bacillati</taxon>
        <taxon>Actinomycetota</taxon>
        <taxon>Actinomycetes</taxon>
        <taxon>Mycobacteriales</taxon>
        <taxon>Corynebacteriaceae</taxon>
        <taxon>Corynebacterium</taxon>
    </lineage>
</organism>
<evidence type="ECO:0000313" key="7">
    <source>
        <dbReference type="EMBL" id="PFG29099.1"/>
    </source>
</evidence>
<comment type="caution">
    <text evidence="8">The sequence shown here is derived from an EMBL/GenBank/DDBJ whole genome shotgun (WGS) entry which is preliminary data.</text>
</comment>
<dbReference type="Pfam" id="PF03990">
    <property type="entry name" value="DUF348"/>
    <property type="match status" value="3"/>
</dbReference>
<dbReference type="SUPFAM" id="SSF53955">
    <property type="entry name" value="Lysozyme-like"/>
    <property type="match status" value="1"/>
</dbReference>
<name>A0A2A9DR81_9CORY</name>
<accession>A0A2A9DR81</accession>
<dbReference type="Pfam" id="PF07501">
    <property type="entry name" value="G5"/>
    <property type="match status" value="1"/>
</dbReference>
<dbReference type="RefSeq" id="WP_048380327.1">
    <property type="nucleotide sequence ID" value="NZ_LDYE01000007.1"/>
</dbReference>
<evidence type="ECO:0000259" key="5">
    <source>
        <dbReference type="PROSITE" id="PS51109"/>
    </source>
</evidence>
<evidence type="ECO:0000313" key="8">
    <source>
        <dbReference type="EMBL" id="PFG29103.1"/>
    </source>
</evidence>
<dbReference type="Pfam" id="PF06737">
    <property type="entry name" value="Transglycosylas"/>
    <property type="match status" value="1"/>
</dbReference>
<keyword evidence="9" id="KW-1185">Reference proteome</keyword>
<dbReference type="PROSITE" id="PS51109">
    <property type="entry name" value="G5"/>
    <property type="match status" value="1"/>
</dbReference>
<feature type="domain" description="G5" evidence="5">
    <location>
        <begin position="207"/>
        <end position="287"/>
    </location>
</feature>
<dbReference type="EMBL" id="PDJF01000001">
    <property type="protein sequence ID" value="PFG26965.1"/>
    <property type="molecule type" value="Genomic_DNA"/>
</dbReference>
<keyword evidence="2" id="KW-0732">Signal</keyword>
<feature type="region of interest" description="Disordered" evidence="4">
    <location>
        <begin position="227"/>
        <end position="246"/>
    </location>
</feature>
<dbReference type="InterPro" id="IPR023346">
    <property type="entry name" value="Lysozyme-like_dom_sf"/>
</dbReference>
<dbReference type="InterPro" id="IPR007137">
    <property type="entry name" value="DUF348"/>
</dbReference>
<evidence type="ECO:0000256" key="2">
    <source>
        <dbReference type="ARBA" id="ARBA00022729"/>
    </source>
</evidence>
<dbReference type="Gene3D" id="1.10.530.10">
    <property type="match status" value="1"/>
</dbReference>
<dbReference type="STRING" id="1724.GCA_001044175_01885"/>
<dbReference type="GO" id="GO:0016787">
    <property type="term" value="F:hydrolase activity"/>
    <property type="evidence" value="ECO:0007669"/>
    <property type="project" value="UniProtKB-KW"/>
</dbReference>
<dbReference type="InterPro" id="IPR010618">
    <property type="entry name" value="RPF"/>
</dbReference>
<evidence type="ECO:0000313" key="6">
    <source>
        <dbReference type="EMBL" id="PFG26965.1"/>
    </source>
</evidence>
<dbReference type="OrthoDB" id="1404170at2"/>
<dbReference type="AlphaFoldDB" id="A0A2A9DR81"/>
<dbReference type="InterPro" id="IPR011098">
    <property type="entry name" value="G5_dom"/>
</dbReference>
<dbReference type="EMBL" id="PDJF01000001">
    <property type="protein sequence ID" value="PFG29099.1"/>
    <property type="molecule type" value="Genomic_DNA"/>
</dbReference>
<sequence length="377" mass="39094">MTGSTRSLNRINRTASVPLRAATGGVLATMVVGGVAVVSAQKDITLDINGEQMALATFSSDVAGALEDAGIEVGAQDIISPAPSTALGKNDTITVRTAKPVAVVIDGEERTLTSNAVTVGELLGEIDVARGSNVDGSADAKLQDGMKVEVTTPKIIAVNEAGTVTYTAVAAKTVGDVLKERGIAVGSEDRVTPAPSEKLANNTVITVDRVESTEETVREPFEAPVEYIDDPESPEGTETVVTPAQPGEREVTRRIVTVNGVEESRDIIHETELAPATAAVVKRGTKQAPSAPSVASGSVWDQLAQCESGGNWAINTGNGYHGGLQFSASTWLAYGGGQYAPTADQASREQQIAIASKVQQGQGWGAWPACTARMGLR</sequence>